<dbReference type="Pfam" id="PF18701">
    <property type="entry name" value="DUF5641"/>
    <property type="match status" value="1"/>
</dbReference>
<sequence>MYRQVLVHQSQRNLQKIFWRSNPGERLQSYTLNTVTYGHASASFLAIRCLFELANECEENQSDIAPLCPLTPDPNDLSPLTPAHFLIGRSLVAAPDEDLSDVKINRLSRFQLIQRLIQHYWKRWQRDYIAELQQRQKWRINKGQLVEG</sequence>
<proteinExistence type="predicted"/>
<dbReference type="AlphaFoldDB" id="A0AAV8YRU1"/>
<accession>A0AAV8YRU1</accession>
<protein>
    <recommendedName>
        <fullName evidence="1">DUF5641 domain-containing protein</fullName>
    </recommendedName>
</protein>
<keyword evidence="3" id="KW-1185">Reference proteome</keyword>
<name>A0AAV8YRU1_9CUCU</name>
<feature type="domain" description="DUF5641" evidence="1">
    <location>
        <begin position="108"/>
        <end position="146"/>
    </location>
</feature>
<dbReference type="InterPro" id="IPR040676">
    <property type="entry name" value="DUF5641"/>
</dbReference>
<evidence type="ECO:0000259" key="1">
    <source>
        <dbReference type="Pfam" id="PF18701"/>
    </source>
</evidence>
<evidence type="ECO:0000313" key="3">
    <source>
        <dbReference type="Proteomes" id="UP001162162"/>
    </source>
</evidence>
<organism evidence="2 3">
    <name type="scientific">Aromia moschata</name>
    <dbReference type="NCBI Taxonomy" id="1265417"/>
    <lineage>
        <taxon>Eukaryota</taxon>
        <taxon>Metazoa</taxon>
        <taxon>Ecdysozoa</taxon>
        <taxon>Arthropoda</taxon>
        <taxon>Hexapoda</taxon>
        <taxon>Insecta</taxon>
        <taxon>Pterygota</taxon>
        <taxon>Neoptera</taxon>
        <taxon>Endopterygota</taxon>
        <taxon>Coleoptera</taxon>
        <taxon>Polyphaga</taxon>
        <taxon>Cucujiformia</taxon>
        <taxon>Chrysomeloidea</taxon>
        <taxon>Cerambycidae</taxon>
        <taxon>Cerambycinae</taxon>
        <taxon>Callichromatini</taxon>
        <taxon>Aromia</taxon>
    </lineage>
</organism>
<gene>
    <name evidence="2" type="ORF">NQ318_015402</name>
</gene>
<dbReference type="PANTHER" id="PTHR47331:SF2">
    <property type="match status" value="1"/>
</dbReference>
<feature type="non-terminal residue" evidence="2">
    <location>
        <position position="148"/>
    </location>
</feature>
<dbReference type="PANTHER" id="PTHR47331">
    <property type="entry name" value="PHD-TYPE DOMAIN-CONTAINING PROTEIN"/>
    <property type="match status" value="1"/>
</dbReference>
<comment type="caution">
    <text evidence="2">The sequence shown here is derived from an EMBL/GenBank/DDBJ whole genome shotgun (WGS) entry which is preliminary data.</text>
</comment>
<evidence type="ECO:0000313" key="2">
    <source>
        <dbReference type="EMBL" id="KAJ8953746.1"/>
    </source>
</evidence>
<dbReference type="EMBL" id="JAPWTK010000054">
    <property type="protein sequence ID" value="KAJ8953746.1"/>
    <property type="molecule type" value="Genomic_DNA"/>
</dbReference>
<dbReference type="Proteomes" id="UP001162162">
    <property type="component" value="Unassembled WGS sequence"/>
</dbReference>
<reference evidence="2" key="1">
    <citation type="journal article" date="2023" name="Insect Mol. Biol.">
        <title>Genome sequencing provides insights into the evolution of gene families encoding plant cell wall-degrading enzymes in longhorned beetles.</title>
        <authorList>
            <person name="Shin N.R."/>
            <person name="Okamura Y."/>
            <person name="Kirsch R."/>
            <person name="Pauchet Y."/>
        </authorList>
    </citation>
    <scope>NUCLEOTIDE SEQUENCE</scope>
    <source>
        <strain evidence="2">AMC_N1</strain>
    </source>
</reference>